<dbReference type="InterPro" id="IPR050109">
    <property type="entry name" value="HTH-type_TetR-like_transc_reg"/>
</dbReference>
<feature type="DNA-binding region" description="H-T-H motif" evidence="4">
    <location>
        <begin position="47"/>
        <end position="66"/>
    </location>
</feature>
<dbReference type="InterPro" id="IPR001647">
    <property type="entry name" value="HTH_TetR"/>
</dbReference>
<evidence type="ECO:0000256" key="5">
    <source>
        <dbReference type="SAM" id="MobiDB-lite"/>
    </source>
</evidence>
<dbReference type="RefSeq" id="WP_344562876.1">
    <property type="nucleotide sequence ID" value="NZ_BAAATG010000026.1"/>
</dbReference>
<evidence type="ECO:0000256" key="1">
    <source>
        <dbReference type="ARBA" id="ARBA00023015"/>
    </source>
</evidence>
<gene>
    <name evidence="7" type="ORF">ACFPWV_36275</name>
</gene>
<organism evidence="7 8">
    <name type="scientific">Streptomyces atrovirens</name>
    <dbReference type="NCBI Taxonomy" id="285556"/>
    <lineage>
        <taxon>Bacteria</taxon>
        <taxon>Bacillati</taxon>
        <taxon>Actinomycetota</taxon>
        <taxon>Actinomycetes</taxon>
        <taxon>Kitasatosporales</taxon>
        <taxon>Streptomycetaceae</taxon>
        <taxon>Streptomyces</taxon>
    </lineage>
</organism>
<dbReference type="InterPro" id="IPR009057">
    <property type="entry name" value="Homeodomain-like_sf"/>
</dbReference>
<evidence type="ECO:0000259" key="6">
    <source>
        <dbReference type="PROSITE" id="PS50977"/>
    </source>
</evidence>
<dbReference type="EMBL" id="JBHSKN010000037">
    <property type="protein sequence ID" value="MFC5245305.1"/>
    <property type="molecule type" value="Genomic_DNA"/>
</dbReference>
<evidence type="ECO:0000256" key="3">
    <source>
        <dbReference type="ARBA" id="ARBA00023163"/>
    </source>
</evidence>
<protein>
    <submittedName>
        <fullName evidence="7">TetR/AcrR family transcriptional regulator</fullName>
    </submittedName>
</protein>
<feature type="domain" description="HTH tetR-type" evidence="6">
    <location>
        <begin position="24"/>
        <end position="84"/>
    </location>
</feature>
<keyword evidence="1" id="KW-0805">Transcription regulation</keyword>
<dbReference type="Pfam" id="PF00440">
    <property type="entry name" value="TetR_N"/>
    <property type="match status" value="1"/>
</dbReference>
<dbReference type="SUPFAM" id="SSF46689">
    <property type="entry name" value="Homeodomain-like"/>
    <property type="match status" value="1"/>
</dbReference>
<comment type="caution">
    <text evidence="7">The sequence shown here is derived from an EMBL/GenBank/DDBJ whole genome shotgun (WGS) entry which is preliminary data.</text>
</comment>
<evidence type="ECO:0000313" key="8">
    <source>
        <dbReference type="Proteomes" id="UP001596035"/>
    </source>
</evidence>
<dbReference type="Pfam" id="PF21597">
    <property type="entry name" value="TetR_C_43"/>
    <property type="match status" value="1"/>
</dbReference>
<dbReference type="Gene3D" id="1.10.357.10">
    <property type="entry name" value="Tetracycline Repressor, domain 2"/>
    <property type="match status" value="1"/>
</dbReference>
<evidence type="ECO:0000256" key="4">
    <source>
        <dbReference type="PROSITE-ProRule" id="PRU00335"/>
    </source>
</evidence>
<keyword evidence="3" id="KW-0804">Transcription</keyword>
<keyword evidence="2 4" id="KW-0238">DNA-binding</keyword>
<sequence length="200" mass="21696">MNEVRQPSETSVSPSTPRRRRSDAERNRRALLDAARAALAGGEGSFSLEAIAREAGVGIGTLYRNFPTREALVSAAYEAQVEDLLAQAGHLLHTQPPREALRAWLSQFAQFVTTKRGMLDALRLGMLESAQQHDVAGIRERMAEAIAPILQAGAREGSLRAEVMADDVVLLAAGALMPMQVDAAQTERLLRMVLDSLRPA</sequence>
<keyword evidence="8" id="KW-1185">Reference proteome</keyword>
<evidence type="ECO:0000256" key="2">
    <source>
        <dbReference type="ARBA" id="ARBA00023125"/>
    </source>
</evidence>
<dbReference type="Proteomes" id="UP001596035">
    <property type="component" value="Unassembled WGS sequence"/>
</dbReference>
<feature type="region of interest" description="Disordered" evidence="5">
    <location>
        <begin position="1"/>
        <end position="26"/>
    </location>
</feature>
<dbReference type="SUPFAM" id="SSF48498">
    <property type="entry name" value="Tetracyclin repressor-like, C-terminal domain"/>
    <property type="match status" value="1"/>
</dbReference>
<reference evidence="8" key="1">
    <citation type="journal article" date="2019" name="Int. J. Syst. Evol. Microbiol.">
        <title>The Global Catalogue of Microorganisms (GCM) 10K type strain sequencing project: providing services to taxonomists for standard genome sequencing and annotation.</title>
        <authorList>
            <consortium name="The Broad Institute Genomics Platform"/>
            <consortium name="The Broad Institute Genome Sequencing Center for Infectious Disease"/>
            <person name="Wu L."/>
            <person name="Ma J."/>
        </authorList>
    </citation>
    <scope>NUCLEOTIDE SEQUENCE [LARGE SCALE GENOMIC DNA]</scope>
    <source>
        <strain evidence="8">CGMCC 4.7131</strain>
    </source>
</reference>
<dbReference type="InterPro" id="IPR049445">
    <property type="entry name" value="TetR_SbtR-like_C"/>
</dbReference>
<dbReference type="PROSITE" id="PS50977">
    <property type="entry name" value="HTH_TETR_2"/>
    <property type="match status" value="1"/>
</dbReference>
<proteinExistence type="predicted"/>
<name>A0ABW0E4R3_9ACTN</name>
<dbReference type="PANTHER" id="PTHR30055:SF234">
    <property type="entry name" value="HTH-TYPE TRANSCRIPTIONAL REGULATOR BETI"/>
    <property type="match status" value="1"/>
</dbReference>
<feature type="compositionally biased region" description="Low complexity" evidence="5">
    <location>
        <begin position="7"/>
        <end position="16"/>
    </location>
</feature>
<accession>A0ABW0E4R3</accession>
<dbReference type="PANTHER" id="PTHR30055">
    <property type="entry name" value="HTH-TYPE TRANSCRIPTIONAL REGULATOR RUTR"/>
    <property type="match status" value="1"/>
</dbReference>
<evidence type="ECO:0000313" key="7">
    <source>
        <dbReference type="EMBL" id="MFC5245305.1"/>
    </source>
</evidence>
<dbReference type="InterPro" id="IPR036271">
    <property type="entry name" value="Tet_transcr_reg_TetR-rel_C_sf"/>
</dbReference>